<keyword evidence="4" id="KW-0804">Transcription</keyword>
<dbReference type="CDD" id="cd05466">
    <property type="entry name" value="PBP2_LTTR_substrate"/>
    <property type="match status" value="1"/>
</dbReference>
<dbReference type="Pfam" id="PF00126">
    <property type="entry name" value="HTH_1"/>
    <property type="match status" value="1"/>
</dbReference>
<keyword evidence="3" id="KW-0238">DNA-binding</keyword>
<dbReference type="Pfam" id="PF03466">
    <property type="entry name" value="LysR_substrate"/>
    <property type="match status" value="1"/>
</dbReference>
<evidence type="ECO:0000313" key="6">
    <source>
        <dbReference type="EMBL" id="AXF26117.1"/>
    </source>
</evidence>
<evidence type="ECO:0000256" key="1">
    <source>
        <dbReference type="ARBA" id="ARBA00009437"/>
    </source>
</evidence>
<reference evidence="6 7" key="1">
    <citation type="journal article" date="2018" name="ISME J.">
        <title>Involvement of Burkholderiaceae and sulfurous volatiles in disease-suppressive soils.</title>
        <authorList>
            <person name="Carrion V.J."/>
            <person name="Cordovez V."/>
            <person name="Tyc O."/>
            <person name="Etalo D.W."/>
            <person name="de Bruijn I."/>
            <person name="de Jager V.C."/>
            <person name="Medema M.H."/>
            <person name="Eberl L."/>
            <person name="Raaijmakers J.M."/>
        </authorList>
    </citation>
    <scope>NUCLEOTIDE SEQUENCE [LARGE SCALE GENOMIC DNA]</scope>
    <source>
        <strain evidence="7">mHSR5</strain>
    </source>
</reference>
<protein>
    <submittedName>
        <fullName evidence="6">LysR family transcriptional regulator</fullName>
    </submittedName>
</protein>
<organism evidence="6 7">
    <name type="scientific">Burkholderia pyrrocinia</name>
    <name type="common">Pseudomonas pyrrocinia</name>
    <dbReference type="NCBI Taxonomy" id="60550"/>
    <lineage>
        <taxon>Bacteria</taxon>
        <taxon>Pseudomonadati</taxon>
        <taxon>Pseudomonadota</taxon>
        <taxon>Betaproteobacteria</taxon>
        <taxon>Burkholderiales</taxon>
        <taxon>Burkholderiaceae</taxon>
        <taxon>Burkholderia</taxon>
        <taxon>Burkholderia cepacia complex</taxon>
    </lineage>
</organism>
<dbReference type="RefSeq" id="WP_114182477.1">
    <property type="nucleotide sequence ID" value="NZ_CP024904.1"/>
</dbReference>
<dbReference type="InterPro" id="IPR036388">
    <property type="entry name" value="WH-like_DNA-bd_sf"/>
</dbReference>
<dbReference type="GO" id="GO:0003700">
    <property type="term" value="F:DNA-binding transcription factor activity"/>
    <property type="evidence" value="ECO:0007669"/>
    <property type="project" value="InterPro"/>
</dbReference>
<dbReference type="Gene3D" id="1.10.10.10">
    <property type="entry name" value="Winged helix-like DNA-binding domain superfamily/Winged helix DNA-binding domain"/>
    <property type="match status" value="1"/>
</dbReference>
<dbReference type="Gene3D" id="3.40.190.290">
    <property type="match status" value="1"/>
</dbReference>
<dbReference type="SUPFAM" id="SSF53850">
    <property type="entry name" value="Periplasmic binding protein-like II"/>
    <property type="match status" value="1"/>
</dbReference>
<evidence type="ECO:0000313" key="7">
    <source>
        <dbReference type="Proteomes" id="UP000253104"/>
    </source>
</evidence>
<evidence type="ECO:0000256" key="4">
    <source>
        <dbReference type="ARBA" id="ARBA00023163"/>
    </source>
</evidence>
<dbReference type="SUPFAM" id="SSF46785">
    <property type="entry name" value="Winged helix' DNA-binding domain"/>
    <property type="match status" value="1"/>
</dbReference>
<dbReference type="FunFam" id="1.10.10.10:FF:000001">
    <property type="entry name" value="LysR family transcriptional regulator"/>
    <property type="match status" value="1"/>
</dbReference>
<evidence type="ECO:0000259" key="5">
    <source>
        <dbReference type="PROSITE" id="PS50931"/>
    </source>
</evidence>
<keyword evidence="2" id="KW-0805">Transcription regulation</keyword>
<dbReference type="PROSITE" id="PS50931">
    <property type="entry name" value="HTH_LYSR"/>
    <property type="match status" value="1"/>
</dbReference>
<evidence type="ECO:0000256" key="2">
    <source>
        <dbReference type="ARBA" id="ARBA00023015"/>
    </source>
</evidence>
<dbReference type="Proteomes" id="UP000253104">
    <property type="component" value="Chromosome mHSR5_C"/>
</dbReference>
<gene>
    <name evidence="6" type="ORF">CUJ89_35490</name>
</gene>
<dbReference type="InterPro" id="IPR000847">
    <property type="entry name" value="LysR_HTH_N"/>
</dbReference>
<evidence type="ECO:0000256" key="3">
    <source>
        <dbReference type="ARBA" id="ARBA00023125"/>
    </source>
</evidence>
<dbReference type="PANTHER" id="PTHR30126">
    <property type="entry name" value="HTH-TYPE TRANSCRIPTIONAL REGULATOR"/>
    <property type="match status" value="1"/>
</dbReference>
<dbReference type="InterPro" id="IPR036390">
    <property type="entry name" value="WH_DNA-bd_sf"/>
</dbReference>
<dbReference type="AlphaFoldDB" id="A0A2Z5NDJ3"/>
<sequence>MLTFKQMEALYWIVQLGSFEAAATRLNTTQSAISKRIQELERAFDLTVFDRAHRSARLTDKGAELFDHAKELLERRDQIVERISSKEVLVRQVRIGVTELTALTWLPRLIAAIQAAYPKVRVEAEVDLNATLRERLAADTIDLIVVPQIHATESFESTAVGEVDNAWMCAAGFVPKRKTAIPLADIAQFPLILQGSLSGTGHLYTRFLQEHGVGMQRVLASNSLIAQIGLALSGLGVSYLPMACLSRMVACGALDIVQTRPALPPVRYVALHRANRPHSLNAEIARLAAQSCNFNANLLDPGEHPQPGTRKP</sequence>
<proteinExistence type="inferred from homology"/>
<dbReference type="InterPro" id="IPR005119">
    <property type="entry name" value="LysR_subst-bd"/>
</dbReference>
<dbReference type="OrthoDB" id="9786526at2"/>
<accession>A0A2Z5NDJ3</accession>
<feature type="domain" description="HTH lysR-type" evidence="5">
    <location>
        <begin position="2"/>
        <end position="59"/>
    </location>
</feature>
<name>A0A2Z5NDJ3_BURPY</name>
<dbReference type="EMBL" id="CP024904">
    <property type="protein sequence ID" value="AXF26117.1"/>
    <property type="molecule type" value="Genomic_DNA"/>
</dbReference>
<comment type="similarity">
    <text evidence="1">Belongs to the LysR transcriptional regulatory family.</text>
</comment>
<dbReference type="GO" id="GO:0000976">
    <property type="term" value="F:transcription cis-regulatory region binding"/>
    <property type="evidence" value="ECO:0007669"/>
    <property type="project" value="TreeGrafter"/>
</dbReference>
<dbReference type="PRINTS" id="PR00039">
    <property type="entry name" value="HTHLYSR"/>
</dbReference>
<dbReference type="PANTHER" id="PTHR30126:SF77">
    <property type="entry name" value="TRANSCRIPTIONAL REGULATORY PROTEIN"/>
    <property type="match status" value="1"/>
</dbReference>